<dbReference type="InterPro" id="IPR037151">
    <property type="entry name" value="AlkB-like_sf"/>
</dbReference>
<dbReference type="SUPFAM" id="SSF51197">
    <property type="entry name" value="Clavaminate synthase-like"/>
    <property type="match status" value="1"/>
</dbReference>
<dbReference type="InterPro" id="IPR005123">
    <property type="entry name" value="Oxoglu/Fe-dep_dioxygenase_dom"/>
</dbReference>
<dbReference type="EMBL" id="JAGSXJ010000001">
    <property type="protein sequence ID" value="KAH6697235.1"/>
    <property type="molecule type" value="Genomic_DNA"/>
</dbReference>
<dbReference type="GO" id="GO:0006307">
    <property type="term" value="P:DNA alkylation repair"/>
    <property type="evidence" value="ECO:0007669"/>
    <property type="project" value="TreeGrafter"/>
</dbReference>
<dbReference type="PANTHER" id="PTHR31573:SF4">
    <property type="entry name" value="FE2OG DIOXYGENASE DOMAIN-CONTAINING PROTEIN"/>
    <property type="match status" value="1"/>
</dbReference>
<dbReference type="InterPro" id="IPR027450">
    <property type="entry name" value="AlkB-like"/>
</dbReference>
<dbReference type="OrthoDB" id="2163491at2759"/>
<protein>
    <recommendedName>
        <fullName evidence="2">Fe2OG dioxygenase domain-containing protein</fullName>
    </recommendedName>
</protein>
<feature type="binding site" evidence="1">
    <location>
        <position position="538"/>
    </location>
    <ligand>
        <name>2-oxoglutarate</name>
        <dbReference type="ChEBI" id="CHEBI:16810"/>
    </ligand>
</feature>
<feature type="binding site" evidence="1">
    <location>
        <position position="547"/>
    </location>
    <ligand>
        <name>2-oxoglutarate</name>
        <dbReference type="ChEBI" id="CHEBI:16810"/>
    </ligand>
</feature>
<evidence type="ECO:0000256" key="1">
    <source>
        <dbReference type="PIRSR" id="PIRSR632852-1"/>
    </source>
</evidence>
<dbReference type="GO" id="GO:0008198">
    <property type="term" value="F:ferrous iron binding"/>
    <property type="evidence" value="ECO:0007669"/>
    <property type="project" value="TreeGrafter"/>
</dbReference>
<dbReference type="AlphaFoldDB" id="A0A9P9AH21"/>
<organism evidence="3 4">
    <name type="scientific">Plectosphaerella plurivora</name>
    <dbReference type="NCBI Taxonomy" id="936078"/>
    <lineage>
        <taxon>Eukaryota</taxon>
        <taxon>Fungi</taxon>
        <taxon>Dikarya</taxon>
        <taxon>Ascomycota</taxon>
        <taxon>Pezizomycotina</taxon>
        <taxon>Sordariomycetes</taxon>
        <taxon>Hypocreomycetidae</taxon>
        <taxon>Glomerellales</taxon>
        <taxon>Plectosphaerellaceae</taxon>
        <taxon>Plectosphaerella</taxon>
    </lineage>
</organism>
<gene>
    <name evidence="3" type="ORF">F5X68DRAFT_226622</name>
</gene>
<evidence type="ECO:0000259" key="2">
    <source>
        <dbReference type="PROSITE" id="PS51471"/>
    </source>
</evidence>
<dbReference type="GO" id="GO:0051747">
    <property type="term" value="F:cytosine C-5 DNA demethylase activity"/>
    <property type="evidence" value="ECO:0007669"/>
    <property type="project" value="TreeGrafter"/>
</dbReference>
<accession>A0A9P9AH21</accession>
<proteinExistence type="predicted"/>
<dbReference type="Pfam" id="PF13532">
    <property type="entry name" value="2OG-FeII_Oxy_2"/>
    <property type="match status" value="1"/>
</dbReference>
<dbReference type="GO" id="GO:0035516">
    <property type="term" value="F:broad specificity oxidative DNA demethylase activity"/>
    <property type="evidence" value="ECO:0007669"/>
    <property type="project" value="TreeGrafter"/>
</dbReference>
<evidence type="ECO:0000313" key="3">
    <source>
        <dbReference type="EMBL" id="KAH6697235.1"/>
    </source>
</evidence>
<dbReference type="Gene3D" id="2.60.120.590">
    <property type="entry name" value="Alpha-ketoglutarate-dependent dioxygenase AlkB-like"/>
    <property type="match status" value="1"/>
</dbReference>
<comment type="caution">
    <text evidence="3">The sequence shown here is derived from an EMBL/GenBank/DDBJ whole genome shotgun (WGS) entry which is preliminary data.</text>
</comment>
<reference evidence="3" key="1">
    <citation type="journal article" date="2021" name="Nat. Commun.">
        <title>Genetic determinants of endophytism in the Arabidopsis root mycobiome.</title>
        <authorList>
            <person name="Mesny F."/>
            <person name="Miyauchi S."/>
            <person name="Thiergart T."/>
            <person name="Pickel B."/>
            <person name="Atanasova L."/>
            <person name="Karlsson M."/>
            <person name="Huettel B."/>
            <person name="Barry K.W."/>
            <person name="Haridas S."/>
            <person name="Chen C."/>
            <person name="Bauer D."/>
            <person name="Andreopoulos W."/>
            <person name="Pangilinan J."/>
            <person name="LaButti K."/>
            <person name="Riley R."/>
            <person name="Lipzen A."/>
            <person name="Clum A."/>
            <person name="Drula E."/>
            <person name="Henrissat B."/>
            <person name="Kohler A."/>
            <person name="Grigoriev I.V."/>
            <person name="Martin F.M."/>
            <person name="Hacquard S."/>
        </authorList>
    </citation>
    <scope>NUCLEOTIDE SEQUENCE</scope>
    <source>
        <strain evidence="3">MPI-SDFR-AT-0117</strain>
    </source>
</reference>
<keyword evidence="4" id="KW-1185">Reference proteome</keyword>
<feature type="domain" description="Fe2OG dioxygenase" evidence="2">
    <location>
        <begin position="529"/>
        <end position="626"/>
    </location>
</feature>
<name>A0A9P9AH21_9PEZI</name>
<dbReference type="InterPro" id="IPR032852">
    <property type="entry name" value="ALKBH2"/>
</dbReference>
<evidence type="ECO:0000313" key="4">
    <source>
        <dbReference type="Proteomes" id="UP000770015"/>
    </source>
</evidence>
<sequence>MNDSAMDIAMDIDSPMDAGILSGEPPVWAEKRQALCDALPYFKSHQGSLYTSKLVAKGILIDGELSIRDILTQDVIITALGGGRVKSPEGKMTRTREASSTLFKSATAAMQQGLPVGVVAGEKYSLIGAPVPHAYNVLGWFTITDMWAERDADDIVLHKLRLEKTDKSAPSWWALKGSVPQTVGERSYPAVRRPCKSCQEESKQVFAQGWACLNPICRDHFVLPDGEIISDLEYAADNAAPLAWCMDCMQPSKTIFAQGWTCLRKECSSAFEFPQGIDKRNLTYSQEILMERTACVASTQPIRPDLPVFEQASTSIEFRCGIVCPQCHGCSRRRDWDRWVCETDGCDFVYHAPPELFTLADVGKEVSDAQMRKTFKNNFVRSPNVESFSKKFGVYSVEGFSIKDPSCMTAQAGTVHVFRATDKINSRAGGADQMWHEIHDAAGRSFTLSRNPVRTPGHKTEVLTRHFQQNWGAPYKFVVNVLSKSFSDAPDFILRALMRMSWAGHKAVWSNRGYQSPPASDDELDGLTPFNELLSLGYMEGDCISYHDDGEGTLGPTVATMSLGSPALMSFRMKKKVAKDEREVLKLPIYHGDIVVMHGEDIHKYFEHKVDPLGKRRFALTSRYIDLDTLDPVTREEAEKKGAIPGHAIKWAYDGQ</sequence>
<dbReference type="PROSITE" id="PS51471">
    <property type="entry name" value="FE2OG_OXY"/>
    <property type="match status" value="1"/>
</dbReference>
<dbReference type="PANTHER" id="PTHR31573">
    <property type="entry name" value="ALPHA-KETOGLUTARATE-DEPENDENT DIOXYGENASE ALKB HOMOLOG 2"/>
    <property type="match status" value="1"/>
</dbReference>
<dbReference type="Proteomes" id="UP000770015">
    <property type="component" value="Unassembled WGS sequence"/>
</dbReference>